<feature type="compositionally biased region" description="Basic and acidic residues" evidence="1">
    <location>
        <begin position="251"/>
        <end position="261"/>
    </location>
</feature>
<keyword evidence="3" id="KW-1185">Reference proteome</keyword>
<feature type="compositionally biased region" description="Pro residues" evidence="1">
    <location>
        <begin position="196"/>
        <end position="223"/>
    </location>
</feature>
<organism evidence="2 3">
    <name type="scientific">Porphyra umbilicalis</name>
    <name type="common">Purple laver</name>
    <name type="synonym">Red alga</name>
    <dbReference type="NCBI Taxonomy" id="2786"/>
    <lineage>
        <taxon>Eukaryota</taxon>
        <taxon>Rhodophyta</taxon>
        <taxon>Bangiophyceae</taxon>
        <taxon>Bangiales</taxon>
        <taxon>Bangiaceae</taxon>
        <taxon>Porphyra</taxon>
    </lineage>
</organism>
<feature type="compositionally biased region" description="Basic residues" evidence="1">
    <location>
        <begin position="23"/>
        <end position="47"/>
    </location>
</feature>
<dbReference type="Proteomes" id="UP000218209">
    <property type="component" value="Unassembled WGS sequence"/>
</dbReference>
<dbReference type="EMBL" id="KV919325">
    <property type="protein sequence ID" value="OSX70055.1"/>
    <property type="molecule type" value="Genomic_DNA"/>
</dbReference>
<dbReference type="PRINTS" id="PR01217">
    <property type="entry name" value="PRICHEXTENSN"/>
</dbReference>
<evidence type="ECO:0000256" key="1">
    <source>
        <dbReference type="SAM" id="MobiDB-lite"/>
    </source>
</evidence>
<name>A0A1X6NN91_PORUM</name>
<feature type="compositionally biased region" description="Low complexity" evidence="1">
    <location>
        <begin position="158"/>
        <end position="174"/>
    </location>
</feature>
<evidence type="ECO:0000313" key="2">
    <source>
        <dbReference type="EMBL" id="OSX70055.1"/>
    </source>
</evidence>
<protein>
    <submittedName>
        <fullName evidence="2">Uncharacterized protein</fullName>
    </submittedName>
</protein>
<accession>A0A1X6NN91</accession>
<dbReference type="AlphaFoldDB" id="A0A1X6NN91"/>
<proteinExistence type="predicted"/>
<sequence length="287" mass="30847">MRKEPASASLHPRQPCRPDAPRCKRQSARRWRPPAAGRRRPHGRRRAANGDVVHGKRRGCAPIAAAAGHRAGRLRVASWRRVATFIVADAATATVPSLSGRAAAATTSPRSPPPRTGGVRVDEGPPPRPARGRRRSRPPSPEVAQPMLSSPHPPPLPSYVVHLPTSLPRSGPPARSRPRNQLSPPSRPKTLASPPCTKPMKPPPTTKPPTPQPRTVPLAPPPLTDQLAPSLQPQPPKKEALDGGGETQWGRGERGTRETRTSRHRATWSSIKVPLSGHLSRGAGETE</sequence>
<feature type="region of interest" description="Disordered" evidence="1">
    <location>
        <begin position="1"/>
        <end position="55"/>
    </location>
</feature>
<feature type="region of interest" description="Disordered" evidence="1">
    <location>
        <begin position="97"/>
        <end position="287"/>
    </location>
</feature>
<reference evidence="2 3" key="1">
    <citation type="submission" date="2017-03" db="EMBL/GenBank/DDBJ databases">
        <title>WGS assembly of Porphyra umbilicalis.</title>
        <authorList>
            <person name="Brawley S.H."/>
            <person name="Blouin N.A."/>
            <person name="Ficko-Blean E."/>
            <person name="Wheeler G.L."/>
            <person name="Lohr M."/>
            <person name="Goodson H.V."/>
            <person name="Jenkins J.W."/>
            <person name="Blaby-Haas C.E."/>
            <person name="Helliwell K.E."/>
            <person name="Chan C."/>
            <person name="Marriage T."/>
            <person name="Bhattacharya D."/>
            <person name="Klein A.S."/>
            <person name="Badis Y."/>
            <person name="Brodie J."/>
            <person name="Cao Y."/>
            <person name="Collen J."/>
            <person name="Dittami S.M."/>
            <person name="Gachon C.M."/>
            <person name="Green B.R."/>
            <person name="Karpowicz S."/>
            <person name="Kim J.W."/>
            <person name="Kudahl U."/>
            <person name="Lin S."/>
            <person name="Michel G."/>
            <person name="Mittag M."/>
            <person name="Olson B.J."/>
            <person name="Pangilinan J."/>
            <person name="Peng Y."/>
            <person name="Qiu H."/>
            <person name="Shu S."/>
            <person name="Singer J.T."/>
            <person name="Smith A.G."/>
            <person name="Sprecher B.N."/>
            <person name="Wagner V."/>
            <person name="Wang W."/>
            <person name="Wang Z.-Y."/>
            <person name="Yan J."/>
            <person name="Yarish C."/>
            <person name="Zoeuner-Riek S."/>
            <person name="Zhuang Y."/>
            <person name="Zou Y."/>
            <person name="Lindquist E.A."/>
            <person name="Grimwood J."/>
            <person name="Barry K."/>
            <person name="Rokhsar D.S."/>
            <person name="Schmutz J."/>
            <person name="Stiller J.W."/>
            <person name="Grossman A.R."/>
            <person name="Prochnik S.E."/>
        </authorList>
    </citation>
    <scope>NUCLEOTIDE SEQUENCE [LARGE SCALE GENOMIC DNA]</scope>
    <source>
        <strain evidence="2">4086291</strain>
    </source>
</reference>
<evidence type="ECO:0000313" key="3">
    <source>
        <dbReference type="Proteomes" id="UP000218209"/>
    </source>
</evidence>
<gene>
    <name evidence="2" type="ORF">BU14_0937s0002</name>
</gene>
<feature type="compositionally biased region" description="Low complexity" evidence="1">
    <location>
        <begin position="99"/>
        <end position="109"/>
    </location>
</feature>